<dbReference type="SUPFAM" id="SSF55729">
    <property type="entry name" value="Acyl-CoA N-acyltransferases (Nat)"/>
    <property type="match status" value="1"/>
</dbReference>
<dbReference type="PANTHER" id="PTHR13256:SF16">
    <property type="entry name" value="ALPHA_BETA-TUBULIN-N-ACETYLTRANSFERASE 9"/>
    <property type="match status" value="1"/>
</dbReference>
<evidence type="ECO:0000256" key="1">
    <source>
        <dbReference type="ARBA" id="ARBA00009342"/>
    </source>
</evidence>
<dbReference type="InterPro" id="IPR039135">
    <property type="entry name" value="NAT9-like"/>
</dbReference>
<dbReference type="InterPro" id="IPR016181">
    <property type="entry name" value="Acyl_CoA_acyltransferase"/>
</dbReference>
<evidence type="ECO:0000313" key="6">
    <source>
        <dbReference type="Proteomes" id="UP000309038"/>
    </source>
</evidence>
<sequence>MRANENVMIVDDEIVLVPYREEHVAKYHEWMSSEELRELTASEPLSLEEEYDMQKKWQIDEDKLTFIICAYQKPAHETTAGRLHVQEQSQLTMIGDVNLFLKGAPDEDEFEVEIEIMIAVLR</sequence>
<dbReference type="Pfam" id="PF13302">
    <property type="entry name" value="Acetyltransf_3"/>
    <property type="match status" value="1"/>
</dbReference>
<dbReference type="Proteomes" id="UP000309038">
    <property type="component" value="Unassembled WGS sequence"/>
</dbReference>
<dbReference type="GO" id="GO:0008080">
    <property type="term" value="F:N-acetyltransferase activity"/>
    <property type="evidence" value="ECO:0007669"/>
    <property type="project" value="InterPro"/>
</dbReference>
<dbReference type="InterPro" id="IPR000182">
    <property type="entry name" value="GNAT_dom"/>
</dbReference>
<evidence type="ECO:0000256" key="2">
    <source>
        <dbReference type="ARBA" id="ARBA00022679"/>
    </source>
</evidence>
<dbReference type="Gene3D" id="3.40.630.30">
    <property type="match status" value="1"/>
</dbReference>
<keyword evidence="3" id="KW-0012">Acyltransferase</keyword>
<comment type="caution">
    <text evidence="5">The sequence shown here is derived from an EMBL/GenBank/DDBJ whole genome shotgun (WGS) entry which is preliminary data.</text>
</comment>
<reference evidence="5 6" key="1">
    <citation type="submission" date="2019-02" db="EMBL/GenBank/DDBJ databases">
        <title>Genome sequencing of the rare red list fungi Phlebia centrifuga.</title>
        <authorList>
            <person name="Buettner E."/>
            <person name="Kellner H."/>
        </authorList>
    </citation>
    <scope>NUCLEOTIDE SEQUENCE [LARGE SCALE GENOMIC DNA]</scope>
    <source>
        <strain evidence="5 6">DSM 108282</strain>
    </source>
</reference>
<gene>
    <name evidence="5" type="ORF">EW026_g2184</name>
</gene>
<proteinExistence type="inferred from homology"/>
<comment type="similarity">
    <text evidence="1">Belongs to the acetyltransferase family. GNAT subfamily.</text>
</comment>
<organism evidence="5 6">
    <name type="scientific">Hermanssonia centrifuga</name>
    <dbReference type="NCBI Taxonomy" id="98765"/>
    <lineage>
        <taxon>Eukaryota</taxon>
        <taxon>Fungi</taxon>
        <taxon>Dikarya</taxon>
        <taxon>Basidiomycota</taxon>
        <taxon>Agaricomycotina</taxon>
        <taxon>Agaricomycetes</taxon>
        <taxon>Polyporales</taxon>
        <taxon>Meruliaceae</taxon>
        <taxon>Hermanssonia</taxon>
    </lineage>
</organism>
<dbReference type="AlphaFoldDB" id="A0A4V6S107"/>
<evidence type="ECO:0000259" key="4">
    <source>
        <dbReference type="Pfam" id="PF13302"/>
    </source>
</evidence>
<evidence type="ECO:0000256" key="3">
    <source>
        <dbReference type="ARBA" id="ARBA00023315"/>
    </source>
</evidence>
<name>A0A4V6S107_9APHY</name>
<feature type="domain" description="N-acetyltransferase" evidence="4">
    <location>
        <begin position="14"/>
        <end position="118"/>
    </location>
</feature>
<dbReference type="PANTHER" id="PTHR13256">
    <property type="entry name" value="N-ACETYLTRANSFERASE 9"/>
    <property type="match status" value="1"/>
</dbReference>
<keyword evidence="2" id="KW-0808">Transferase</keyword>
<dbReference type="EMBL" id="SGPJ01000053">
    <property type="protein sequence ID" value="THH00353.1"/>
    <property type="molecule type" value="Genomic_DNA"/>
</dbReference>
<keyword evidence="6" id="KW-1185">Reference proteome</keyword>
<protein>
    <recommendedName>
        <fullName evidence="4">N-acetyltransferase domain-containing protein</fullName>
    </recommendedName>
</protein>
<accession>A0A4V6S107</accession>
<evidence type="ECO:0000313" key="5">
    <source>
        <dbReference type="EMBL" id="THH00353.1"/>
    </source>
</evidence>